<dbReference type="AlphaFoldDB" id="A0A4Q7V416"/>
<evidence type="ECO:0000313" key="4">
    <source>
        <dbReference type="Proteomes" id="UP000291591"/>
    </source>
</evidence>
<reference evidence="3 4" key="1">
    <citation type="submission" date="2019-02" db="EMBL/GenBank/DDBJ databases">
        <title>Sequencing the genomes of 1000 actinobacteria strains.</title>
        <authorList>
            <person name="Klenk H.-P."/>
        </authorList>
    </citation>
    <scope>NUCLEOTIDE SEQUENCE [LARGE SCALE GENOMIC DNA]</scope>
    <source>
        <strain evidence="3 4">DSM 45779</strain>
    </source>
</reference>
<evidence type="ECO:0000256" key="1">
    <source>
        <dbReference type="SAM" id="MobiDB-lite"/>
    </source>
</evidence>
<dbReference type="EMBL" id="SHKL01000001">
    <property type="protein sequence ID" value="RZT89146.1"/>
    <property type="molecule type" value="Genomic_DNA"/>
</dbReference>
<keyword evidence="2" id="KW-1133">Transmembrane helix</keyword>
<evidence type="ECO:0000313" key="3">
    <source>
        <dbReference type="EMBL" id="RZT89146.1"/>
    </source>
</evidence>
<name>A0A4Q7V416_PSEST</name>
<proteinExistence type="predicted"/>
<comment type="caution">
    <text evidence="3">The sequence shown here is derived from an EMBL/GenBank/DDBJ whole genome shotgun (WGS) entry which is preliminary data.</text>
</comment>
<keyword evidence="4" id="KW-1185">Reference proteome</keyword>
<feature type="region of interest" description="Disordered" evidence="1">
    <location>
        <begin position="98"/>
        <end position="117"/>
    </location>
</feature>
<keyword evidence="2" id="KW-0812">Transmembrane</keyword>
<evidence type="ECO:0000256" key="2">
    <source>
        <dbReference type="SAM" id="Phobius"/>
    </source>
</evidence>
<organism evidence="3 4">
    <name type="scientific">Pseudonocardia sediminis</name>
    <dbReference type="NCBI Taxonomy" id="1397368"/>
    <lineage>
        <taxon>Bacteria</taxon>
        <taxon>Bacillati</taxon>
        <taxon>Actinomycetota</taxon>
        <taxon>Actinomycetes</taxon>
        <taxon>Pseudonocardiales</taxon>
        <taxon>Pseudonocardiaceae</taxon>
        <taxon>Pseudonocardia</taxon>
    </lineage>
</organism>
<sequence>MARLAGLVIGMAAAALLVAYLAFGWPVLVVGGPLFVGIVATVLVVALTERPRRALRDRRSGVTPDSPWRTAAERGEIPSAGLMSGFFEISPQTSVAPMGAQVPMQAGPSRPARPAGV</sequence>
<protein>
    <submittedName>
        <fullName evidence="3">Uncharacterized protein</fullName>
    </submittedName>
</protein>
<accession>A0A4Q7V416</accession>
<gene>
    <name evidence="3" type="ORF">EV383_6105</name>
</gene>
<feature type="transmembrane region" description="Helical" evidence="2">
    <location>
        <begin position="34"/>
        <end position="50"/>
    </location>
</feature>
<keyword evidence="2" id="KW-0472">Membrane</keyword>
<dbReference type="Proteomes" id="UP000291591">
    <property type="component" value="Unassembled WGS sequence"/>
</dbReference>
<feature type="region of interest" description="Disordered" evidence="1">
    <location>
        <begin position="54"/>
        <end position="74"/>
    </location>
</feature>